<dbReference type="eggNOG" id="ENOG502SVU6">
    <property type="taxonomic scope" value="Eukaryota"/>
</dbReference>
<evidence type="ECO:0000313" key="3">
    <source>
        <dbReference type="Proteomes" id="UP000007431"/>
    </source>
</evidence>
<feature type="compositionally biased region" description="Basic residues" evidence="1">
    <location>
        <begin position="445"/>
        <end position="454"/>
    </location>
</feature>
<feature type="region of interest" description="Disordered" evidence="1">
    <location>
        <begin position="35"/>
        <end position="375"/>
    </location>
</feature>
<dbReference type="RefSeq" id="XP_003035653.1">
    <property type="nucleotide sequence ID" value="XM_003035607.1"/>
</dbReference>
<dbReference type="VEuPathDB" id="FungiDB:SCHCODRAFT_02482860"/>
<feature type="compositionally biased region" description="Low complexity" evidence="1">
    <location>
        <begin position="184"/>
        <end position="193"/>
    </location>
</feature>
<keyword evidence="3" id="KW-1185">Reference proteome</keyword>
<feature type="compositionally biased region" description="Low complexity" evidence="1">
    <location>
        <begin position="242"/>
        <end position="254"/>
    </location>
</feature>
<sequence length="463" mass="51339">MTEYDPSPEAIEEYYNSRSRTAAWIHRLEVESLRAPSECPTRVDDALLPSRPPSEAGSSRSVPPKMLLRFNDGRPDVPIPVSGHSSMKRTSHRHHDRTESMSRPRTLPHPPSHHSRPSLPEAFDAAWEGSQPHSRHRKRSDKSAKDKTDGSRTPRDEHSVHTAPKHSRSKSLPQDKELRAANRSSGHAGSSSSRPHHPPPTPPMPIPSSRPSSHGHRSVVPNMQLAMVPASPWHQPSVRAPSSSRHQQQRTSHSPPAIVYAPSHHSQANYSPPAMYPHPPARSPRHTMVSRSSPERGMPASYPPTSSPPLSDQSRRPKRPRKREGDPPKRTRQQRSHSVPLNGEKPRRAPRSPSRSSRTPSEHSGSTYYVIPNAGQKVHVINPDASTTIYTATSTTQRSPTSPRSLKSLKMSFFQRLINMSPRFQSRSGESKASAKSSTSTARKLTNKLLRRHSLSGGSQASS</sequence>
<dbReference type="Proteomes" id="UP000007431">
    <property type="component" value="Unassembled WGS sequence"/>
</dbReference>
<protein>
    <submittedName>
        <fullName evidence="2">Uncharacterized protein</fullName>
    </submittedName>
</protein>
<feature type="compositionally biased region" description="Low complexity" evidence="1">
    <location>
        <begin position="426"/>
        <end position="444"/>
    </location>
</feature>
<dbReference type="OrthoDB" id="3249663at2759"/>
<name>D8PUU8_SCHCM</name>
<feature type="compositionally biased region" description="Basic residues" evidence="1">
    <location>
        <begin position="86"/>
        <end position="95"/>
    </location>
</feature>
<accession>D8PUU8</accession>
<reference evidence="2 3" key="1">
    <citation type="journal article" date="2010" name="Nat. Biotechnol.">
        <title>Genome sequence of the model mushroom Schizophyllum commune.</title>
        <authorList>
            <person name="Ohm R.A."/>
            <person name="de Jong J.F."/>
            <person name="Lugones L.G."/>
            <person name="Aerts A."/>
            <person name="Kothe E."/>
            <person name="Stajich J.E."/>
            <person name="de Vries R.P."/>
            <person name="Record E."/>
            <person name="Levasseur A."/>
            <person name="Baker S.E."/>
            <person name="Bartholomew K.A."/>
            <person name="Coutinho P.M."/>
            <person name="Erdmann S."/>
            <person name="Fowler T.J."/>
            <person name="Gathman A.C."/>
            <person name="Lombard V."/>
            <person name="Henrissat B."/>
            <person name="Knabe N."/>
            <person name="Kuees U."/>
            <person name="Lilly W.W."/>
            <person name="Lindquist E."/>
            <person name="Lucas S."/>
            <person name="Magnuson J.K."/>
            <person name="Piumi F."/>
            <person name="Raudaskoski M."/>
            <person name="Salamov A."/>
            <person name="Schmutz J."/>
            <person name="Schwarze F.W.M.R."/>
            <person name="vanKuyk P.A."/>
            <person name="Horton J.S."/>
            <person name="Grigoriev I.V."/>
            <person name="Woesten H.A.B."/>
        </authorList>
    </citation>
    <scope>NUCLEOTIDE SEQUENCE [LARGE SCALE GENOMIC DNA]</scope>
    <source>
        <strain evidence="3">H4-8 / FGSC 9210</strain>
    </source>
</reference>
<dbReference type="HOGENOM" id="CLU_031737_0_0_1"/>
<feature type="compositionally biased region" description="Pro residues" evidence="1">
    <location>
        <begin position="198"/>
        <end position="208"/>
    </location>
</feature>
<feature type="non-terminal residue" evidence="2">
    <location>
        <position position="463"/>
    </location>
</feature>
<dbReference type="GeneID" id="9595276"/>
<dbReference type="InParanoid" id="D8PUU8"/>
<proteinExistence type="predicted"/>
<organism evidence="3">
    <name type="scientific">Schizophyllum commune (strain H4-8 / FGSC 9210)</name>
    <name type="common">Split gill fungus</name>
    <dbReference type="NCBI Taxonomy" id="578458"/>
    <lineage>
        <taxon>Eukaryota</taxon>
        <taxon>Fungi</taxon>
        <taxon>Dikarya</taxon>
        <taxon>Basidiomycota</taxon>
        <taxon>Agaricomycotina</taxon>
        <taxon>Agaricomycetes</taxon>
        <taxon>Agaricomycetidae</taxon>
        <taxon>Agaricales</taxon>
        <taxon>Schizophyllaceae</taxon>
        <taxon>Schizophyllum</taxon>
    </lineage>
</organism>
<gene>
    <name evidence="2" type="ORF">SCHCODRAFT_104978</name>
</gene>
<dbReference type="KEGG" id="scm:SCHCO_02482860"/>
<dbReference type="AlphaFoldDB" id="D8PUU8"/>
<dbReference type="EMBL" id="GL377303">
    <property type="protein sequence ID" value="EFJ00751.1"/>
    <property type="molecule type" value="Genomic_DNA"/>
</dbReference>
<feature type="region of interest" description="Disordered" evidence="1">
    <location>
        <begin position="420"/>
        <end position="463"/>
    </location>
</feature>
<evidence type="ECO:0000313" key="2">
    <source>
        <dbReference type="EMBL" id="EFJ00751.1"/>
    </source>
</evidence>
<feature type="compositionally biased region" description="Basic and acidic residues" evidence="1">
    <location>
        <begin position="141"/>
        <end position="160"/>
    </location>
</feature>
<dbReference type="OMA" id="CPESHET"/>
<evidence type="ECO:0000256" key="1">
    <source>
        <dbReference type="SAM" id="MobiDB-lite"/>
    </source>
</evidence>